<keyword evidence="3" id="KW-1185">Reference proteome</keyword>
<dbReference type="HOGENOM" id="CLU_2172826_0_0_1"/>
<dbReference type="GeneID" id="19325480"/>
<evidence type="ECO:0000313" key="2">
    <source>
        <dbReference type="EMBL" id="EON99493.1"/>
    </source>
</evidence>
<dbReference type="Proteomes" id="UP000014074">
    <property type="component" value="Unassembled WGS sequence"/>
</dbReference>
<sequence length="110" mass="11731">MRPTKATSATGTTHNTTTPSVGNPILPAANSELATVGIGIQALFNVWRTGADFDTQSACKFLNQPRPMNSKPSREAIEDRPGAARIAADHLASLNQRQGPIDTMSKRMAN</sequence>
<reference evidence="3" key="1">
    <citation type="journal article" date="2013" name="Genome Announc.">
        <title>Draft genome sequence of the ascomycete Phaeoacremonium aleophilum strain UCR-PA7, a causal agent of the esca disease complex in grapevines.</title>
        <authorList>
            <person name="Blanco-Ulate B."/>
            <person name="Rolshausen P."/>
            <person name="Cantu D."/>
        </authorList>
    </citation>
    <scope>NUCLEOTIDE SEQUENCE [LARGE SCALE GENOMIC DNA]</scope>
    <source>
        <strain evidence="3">UCR-PA7</strain>
    </source>
</reference>
<dbReference type="AlphaFoldDB" id="R8BJH1"/>
<evidence type="ECO:0000313" key="3">
    <source>
        <dbReference type="Proteomes" id="UP000014074"/>
    </source>
</evidence>
<accession>R8BJH1</accession>
<dbReference type="EMBL" id="KB933147">
    <property type="protein sequence ID" value="EON99493.1"/>
    <property type="molecule type" value="Genomic_DNA"/>
</dbReference>
<name>R8BJH1_PHAM7</name>
<dbReference type="KEGG" id="tmn:UCRPA7_4973"/>
<gene>
    <name evidence="2" type="ORF">UCRPA7_4973</name>
</gene>
<dbReference type="RefSeq" id="XP_007915720.1">
    <property type="nucleotide sequence ID" value="XM_007917529.1"/>
</dbReference>
<feature type="compositionally biased region" description="Low complexity" evidence="1">
    <location>
        <begin position="1"/>
        <end position="23"/>
    </location>
</feature>
<organism evidence="2 3">
    <name type="scientific">Phaeoacremonium minimum (strain UCR-PA7)</name>
    <name type="common">Esca disease fungus</name>
    <name type="synonym">Togninia minima</name>
    <dbReference type="NCBI Taxonomy" id="1286976"/>
    <lineage>
        <taxon>Eukaryota</taxon>
        <taxon>Fungi</taxon>
        <taxon>Dikarya</taxon>
        <taxon>Ascomycota</taxon>
        <taxon>Pezizomycotina</taxon>
        <taxon>Sordariomycetes</taxon>
        <taxon>Sordariomycetidae</taxon>
        <taxon>Togniniales</taxon>
        <taxon>Togniniaceae</taxon>
        <taxon>Phaeoacremonium</taxon>
    </lineage>
</organism>
<protein>
    <submittedName>
        <fullName evidence="2">Uncharacterized protein</fullName>
    </submittedName>
</protein>
<evidence type="ECO:0000256" key="1">
    <source>
        <dbReference type="SAM" id="MobiDB-lite"/>
    </source>
</evidence>
<feature type="region of interest" description="Disordered" evidence="1">
    <location>
        <begin position="1"/>
        <end position="24"/>
    </location>
</feature>
<proteinExistence type="predicted"/>